<proteinExistence type="predicted"/>
<evidence type="ECO:0000256" key="2">
    <source>
        <dbReference type="ARBA" id="ARBA00022714"/>
    </source>
</evidence>
<dbReference type="Gene3D" id="3.90.380.10">
    <property type="entry name" value="Naphthalene 1,2-dioxygenase Alpha Subunit, Chain A, domain 1"/>
    <property type="match status" value="2"/>
</dbReference>
<keyword evidence="9" id="KW-1185">Reference proteome</keyword>
<dbReference type="Pfam" id="PF00848">
    <property type="entry name" value="Ring_hydroxyl_A"/>
    <property type="match status" value="1"/>
</dbReference>
<dbReference type="PROSITE" id="PS51296">
    <property type="entry name" value="RIESKE"/>
    <property type="match status" value="1"/>
</dbReference>
<evidence type="ECO:0000256" key="5">
    <source>
        <dbReference type="ARBA" id="ARBA00023004"/>
    </source>
</evidence>
<keyword evidence="5" id="KW-0408">Iron</keyword>
<sequence length="394" mass="44771">MENLELLRSITRNLLTYIENDTTFMSGSPMVNQADIYTAEALLGQEKAKLFDTLPQLVCFSRDLPNKGSFLAVEHMSKPVLLVRDKQGLARAFLNICPHRNSKLKQGSGQCHFLVCPYHAWSFELDGKLNRIYAAETVGDLDKQDYQLTSLPCEEVAGMVFISLSPGQPISVASHLEDMLDALARWELDKLTKVSSRMMEIKCNWKLAVETFGEGYHFEPLHRKTVGDYAIGNCSHFDRFGPDGEHHRLAFPNKWIKQLAGKSEEEWGTEEDLFANFQLVHFIFPNVILLISPREVEFFQIYPGSSASSHTTVYTSYVRKSDMLKTDEQQQAALDHFRFIVKVVTEEDYDVVSSIQRSHEATGGERAFTCGRNEPALINFHRQLEHKLSGCKPV</sequence>
<dbReference type="Proteomes" id="UP001202831">
    <property type="component" value="Unassembled WGS sequence"/>
</dbReference>
<dbReference type="PANTHER" id="PTHR43756">
    <property type="entry name" value="CHOLINE MONOOXYGENASE, CHLOROPLASTIC"/>
    <property type="match status" value="1"/>
</dbReference>
<evidence type="ECO:0000256" key="3">
    <source>
        <dbReference type="ARBA" id="ARBA00022723"/>
    </source>
</evidence>
<keyword evidence="3" id="KW-0479">Metal-binding</keyword>
<evidence type="ECO:0000313" key="9">
    <source>
        <dbReference type="Proteomes" id="UP001202831"/>
    </source>
</evidence>
<dbReference type="RefSeq" id="WP_249250090.1">
    <property type="nucleotide sequence ID" value="NZ_JAKIKT010000007.1"/>
</dbReference>
<evidence type="ECO:0000256" key="6">
    <source>
        <dbReference type="ARBA" id="ARBA00023014"/>
    </source>
</evidence>
<evidence type="ECO:0000256" key="4">
    <source>
        <dbReference type="ARBA" id="ARBA00023002"/>
    </source>
</evidence>
<evidence type="ECO:0000256" key="1">
    <source>
        <dbReference type="ARBA" id="ARBA00001962"/>
    </source>
</evidence>
<comment type="caution">
    <text evidence="8">The sequence shown here is derived from an EMBL/GenBank/DDBJ whole genome shotgun (WGS) entry which is preliminary data.</text>
</comment>
<dbReference type="EMBL" id="JAKIKT010000007">
    <property type="protein sequence ID" value="MCL2915507.1"/>
    <property type="molecule type" value="Genomic_DNA"/>
</dbReference>
<dbReference type="InterPro" id="IPR001663">
    <property type="entry name" value="Rng_hydr_dOase-A"/>
</dbReference>
<keyword evidence="4" id="KW-0560">Oxidoreductase</keyword>
<dbReference type="SUPFAM" id="SSF50022">
    <property type="entry name" value="ISP domain"/>
    <property type="match status" value="1"/>
</dbReference>
<dbReference type="InterPro" id="IPR017941">
    <property type="entry name" value="Rieske_2Fe-2S"/>
</dbReference>
<dbReference type="InterPro" id="IPR036922">
    <property type="entry name" value="Rieske_2Fe-2S_sf"/>
</dbReference>
<dbReference type="Pfam" id="PF00355">
    <property type="entry name" value="Rieske"/>
    <property type="match status" value="1"/>
</dbReference>
<dbReference type="InterPro" id="IPR015879">
    <property type="entry name" value="Ring_hydroxy_dOase_asu_C_dom"/>
</dbReference>
<dbReference type="SUPFAM" id="SSF55961">
    <property type="entry name" value="Bet v1-like"/>
    <property type="match status" value="1"/>
</dbReference>
<organism evidence="8 9">
    <name type="scientific">Shewanella corallii</name>
    <dbReference type="NCBI Taxonomy" id="560080"/>
    <lineage>
        <taxon>Bacteria</taxon>
        <taxon>Pseudomonadati</taxon>
        <taxon>Pseudomonadota</taxon>
        <taxon>Gammaproteobacteria</taxon>
        <taxon>Alteromonadales</taxon>
        <taxon>Shewanellaceae</taxon>
        <taxon>Shewanella</taxon>
    </lineage>
</organism>
<reference evidence="8 9" key="1">
    <citation type="submission" date="2022-01" db="EMBL/GenBank/DDBJ databases">
        <title>Whole genome-based taxonomy of the Shewanellaceae.</title>
        <authorList>
            <person name="Martin-Rodriguez A.J."/>
        </authorList>
    </citation>
    <scope>NUCLEOTIDE SEQUENCE [LARGE SCALE GENOMIC DNA]</scope>
    <source>
        <strain evidence="8 9">DSM 21332</strain>
    </source>
</reference>
<gene>
    <name evidence="8" type="ORF">L2725_17270</name>
</gene>
<evidence type="ECO:0000259" key="7">
    <source>
        <dbReference type="PROSITE" id="PS51296"/>
    </source>
</evidence>
<dbReference type="Gene3D" id="2.102.10.10">
    <property type="entry name" value="Rieske [2Fe-2S] iron-sulphur domain"/>
    <property type="match status" value="1"/>
</dbReference>
<keyword evidence="6" id="KW-0411">Iron-sulfur</keyword>
<feature type="domain" description="Rieske" evidence="7">
    <location>
        <begin position="55"/>
        <end position="162"/>
    </location>
</feature>
<evidence type="ECO:0000313" key="8">
    <source>
        <dbReference type="EMBL" id="MCL2915507.1"/>
    </source>
</evidence>
<dbReference type="GO" id="GO:0051213">
    <property type="term" value="F:dioxygenase activity"/>
    <property type="evidence" value="ECO:0007669"/>
    <property type="project" value="UniProtKB-KW"/>
</dbReference>
<comment type="cofactor">
    <cofactor evidence="1">
        <name>Fe cation</name>
        <dbReference type="ChEBI" id="CHEBI:24875"/>
    </cofactor>
</comment>
<name>A0ABT0NAM4_9GAMM</name>
<keyword evidence="8" id="KW-0223">Dioxygenase</keyword>
<dbReference type="CDD" id="cd03469">
    <property type="entry name" value="Rieske_RO_Alpha_N"/>
    <property type="match status" value="1"/>
</dbReference>
<keyword evidence="2" id="KW-0001">2Fe-2S</keyword>
<dbReference type="PANTHER" id="PTHR43756:SF5">
    <property type="entry name" value="CHOLINE MONOOXYGENASE, CHLOROPLASTIC"/>
    <property type="match status" value="1"/>
</dbReference>
<accession>A0ABT0NAM4</accession>
<protein>
    <submittedName>
        <fullName evidence="8">Aromatic ring-hydroxylating dioxygenase subunit alpha</fullName>
    </submittedName>
</protein>